<evidence type="ECO:0000313" key="2">
    <source>
        <dbReference type="EMBL" id="MDM8157997.1"/>
    </source>
</evidence>
<dbReference type="Proteomes" id="UP001529340">
    <property type="component" value="Unassembled WGS sequence"/>
</dbReference>
<reference evidence="2 3" key="1">
    <citation type="submission" date="2023-06" db="EMBL/GenBank/DDBJ databases">
        <title>Identification and characterization of horizontal gene transfer across gut microbiota members of farm animals based on homology search.</title>
        <authorList>
            <person name="Schwarzerova J."/>
            <person name="Nykrynova M."/>
            <person name="Jureckova K."/>
            <person name="Cejkova D."/>
            <person name="Rychlik I."/>
        </authorList>
    </citation>
    <scope>NUCLEOTIDE SEQUENCE [LARGE SCALE GENOMIC DNA]</scope>
    <source>
        <strain evidence="2 3">ET39</strain>
    </source>
</reference>
<accession>A0ABT7UED9</accession>
<keyword evidence="1" id="KW-0732">Signal</keyword>
<feature type="chain" id="PRO_5045920683" evidence="1">
    <location>
        <begin position="25"/>
        <end position="382"/>
    </location>
</feature>
<proteinExistence type="predicted"/>
<comment type="caution">
    <text evidence="2">The sequence shown here is derived from an EMBL/GenBank/DDBJ whole genome shotgun (WGS) entry which is preliminary data.</text>
</comment>
<dbReference type="EMBL" id="JAUDCG010000058">
    <property type="protein sequence ID" value="MDM8157997.1"/>
    <property type="molecule type" value="Genomic_DNA"/>
</dbReference>
<reference evidence="2 3" key="3">
    <citation type="submission" date="2023-06" db="EMBL/GenBank/DDBJ databases">
        <authorList>
            <person name="Zeman M."/>
            <person name="Kubasova T."/>
            <person name="Jahodarova E."/>
            <person name="Nykrynova M."/>
            <person name="Rychlik I."/>
        </authorList>
    </citation>
    <scope>NUCLEOTIDE SEQUENCE [LARGE SCALE GENOMIC DNA]</scope>
    <source>
        <strain evidence="2 3">ET39</strain>
    </source>
</reference>
<protein>
    <submittedName>
        <fullName evidence="2">Uncharacterized protein</fullName>
    </submittedName>
</protein>
<dbReference type="PROSITE" id="PS51257">
    <property type="entry name" value="PROKAR_LIPOPROTEIN"/>
    <property type="match status" value="1"/>
</dbReference>
<keyword evidence="3" id="KW-1185">Reference proteome</keyword>
<sequence length="382" mass="43350">MKFGRKMLMLAVLCAGLLSGCSGSGESEVVCLDSLEKEYVIDRIDPDQVFVLSEYRNDVRLTTLEGDVIPAQVEQRDEKEVIAAPEAGYQKDTVYVLELNQSKLENEAIKDAKKLYFSVDAIENKELKITDCNLEDAILTNSGKSYIRDLSFDLVNSELKIYKEVDHFSSVQITVDNKTYEYQDGILPVQPKDGTHVVDFRMEYGNQQFEYSCNLNFKTATLAELYGQEDLLEIGKTMFAENYEKLYGLAYGAIFDVDETQMIDVNGQPFALAADPEIQTAEGFEDFYYSIYSKKYPMVDIRMHQQNGKVYFPVASGIGGPMIRSIEVVDIQKSTEDEVWYTVRATDLIGGSQDHTYSLVLEVGEWKFGVIDIPFMQYVPYD</sequence>
<name>A0ABT7UED9_9FIRM</name>
<dbReference type="RefSeq" id="WP_289608436.1">
    <property type="nucleotide sequence ID" value="NZ_JAUDCG010000058.1"/>
</dbReference>
<organism evidence="2 3">
    <name type="scientific">Amedibacillus dolichus</name>
    <dbReference type="NCBI Taxonomy" id="31971"/>
    <lineage>
        <taxon>Bacteria</taxon>
        <taxon>Bacillati</taxon>
        <taxon>Bacillota</taxon>
        <taxon>Erysipelotrichia</taxon>
        <taxon>Erysipelotrichales</taxon>
        <taxon>Erysipelotrichaceae</taxon>
        <taxon>Amedibacillus</taxon>
    </lineage>
</organism>
<feature type="signal peptide" evidence="1">
    <location>
        <begin position="1"/>
        <end position="24"/>
    </location>
</feature>
<gene>
    <name evidence="2" type="ORF">QUV96_10180</name>
</gene>
<reference evidence="3" key="2">
    <citation type="submission" date="2023-06" db="EMBL/GenBank/DDBJ databases">
        <title>Identification and characterization of horizontal gene transfer across gut microbiota members of farm animals based on homology search.</title>
        <authorList>
            <person name="Zeman M."/>
            <person name="Kubasova T."/>
            <person name="Jahodarova E."/>
            <person name="Nykrynova M."/>
            <person name="Rychlik I."/>
        </authorList>
    </citation>
    <scope>NUCLEOTIDE SEQUENCE [LARGE SCALE GENOMIC DNA]</scope>
    <source>
        <strain evidence="3">ET39</strain>
    </source>
</reference>
<evidence type="ECO:0000313" key="3">
    <source>
        <dbReference type="Proteomes" id="UP001529340"/>
    </source>
</evidence>
<evidence type="ECO:0000256" key="1">
    <source>
        <dbReference type="SAM" id="SignalP"/>
    </source>
</evidence>